<feature type="domain" description="ABC transmembrane type-1" evidence="8">
    <location>
        <begin position="60"/>
        <end position="240"/>
    </location>
</feature>
<feature type="transmembrane region" description="Helical" evidence="7">
    <location>
        <begin position="108"/>
        <end position="128"/>
    </location>
</feature>
<dbReference type="GO" id="GO:0055085">
    <property type="term" value="P:transmembrane transport"/>
    <property type="evidence" value="ECO:0007669"/>
    <property type="project" value="InterPro"/>
</dbReference>
<name>A0A1Y3PN57_9BACI</name>
<dbReference type="Pfam" id="PF00528">
    <property type="entry name" value="BPD_transp_1"/>
    <property type="match status" value="1"/>
</dbReference>
<protein>
    <recommendedName>
        <fullName evidence="8">ABC transmembrane type-1 domain-containing protein</fullName>
    </recommendedName>
</protein>
<comment type="caution">
    <text evidence="9">The sequence shown here is derived from an EMBL/GenBank/DDBJ whole genome shotgun (WGS) entry which is preliminary data.</text>
</comment>
<reference evidence="10" key="1">
    <citation type="submission" date="2016-06" db="EMBL/GenBank/DDBJ databases">
        <authorList>
            <person name="Nascimento L."/>
            <person name="Pereira R.V."/>
            <person name="Martins L.F."/>
            <person name="Quaggio R.B."/>
            <person name="Silva A.M."/>
            <person name="Setubal J.C."/>
        </authorList>
    </citation>
    <scope>NUCLEOTIDE SEQUENCE [LARGE SCALE GENOMIC DNA]</scope>
</reference>
<dbReference type="PANTHER" id="PTHR30151:SF0">
    <property type="entry name" value="ABC TRANSPORTER PERMEASE PROTEIN MJ0413-RELATED"/>
    <property type="match status" value="1"/>
</dbReference>
<evidence type="ECO:0000256" key="3">
    <source>
        <dbReference type="ARBA" id="ARBA00022475"/>
    </source>
</evidence>
<feature type="transmembrane region" description="Helical" evidence="7">
    <location>
        <begin position="134"/>
        <end position="153"/>
    </location>
</feature>
<feature type="transmembrane region" description="Helical" evidence="7">
    <location>
        <begin position="221"/>
        <end position="243"/>
    </location>
</feature>
<keyword evidence="3" id="KW-1003">Cell membrane</keyword>
<proteinExistence type="inferred from homology"/>
<gene>
    <name evidence="9" type="ORF">BAA01_14080</name>
</gene>
<evidence type="ECO:0000256" key="2">
    <source>
        <dbReference type="ARBA" id="ARBA00022448"/>
    </source>
</evidence>
<dbReference type="PROSITE" id="PS50928">
    <property type="entry name" value="ABC_TM1"/>
    <property type="match status" value="1"/>
</dbReference>
<dbReference type="AlphaFoldDB" id="A0A1Y3PN57"/>
<evidence type="ECO:0000256" key="4">
    <source>
        <dbReference type="ARBA" id="ARBA00022692"/>
    </source>
</evidence>
<organism evidence="9 10">
    <name type="scientific">Bacillus thermozeamaize</name>
    <dbReference type="NCBI Taxonomy" id="230954"/>
    <lineage>
        <taxon>Bacteria</taxon>
        <taxon>Bacillati</taxon>
        <taxon>Bacillota</taxon>
        <taxon>Bacilli</taxon>
        <taxon>Bacillales</taxon>
        <taxon>Bacillaceae</taxon>
        <taxon>Bacillus</taxon>
    </lineage>
</organism>
<evidence type="ECO:0000256" key="6">
    <source>
        <dbReference type="ARBA" id="ARBA00023136"/>
    </source>
</evidence>
<dbReference type="SUPFAM" id="SSF161098">
    <property type="entry name" value="MetI-like"/>
    <property type="match status" value="1"/>
</dbReference>
<dbReference type="Gene3D" id="1.10.3720.10">
    <property type="entry name" value="MetI-like"/>
    <property type="match status" value="1"/>
</dbReference>
<evidence type="ECO:0000256" key="1">
    <source>
        <dbReference type="ARBA" id="ARBA00004651"/>
    </source>
</evidence>
<evidence type="ECO:0000259" key="8">
    <source>
        <dbReference type="PROSITE" id="PS50928"/>
    </source>
</evidence>
<dbReference type="CDD" id="cd06261">
    <property type="entry name" value="TM_PBP2"/>
    <property type="match status" value="1"/>
</dbReference>
<evidence type="ECO:0000256" key="5">
    <source>
        <dbReference type="ARBA" id="ARBA00022989"/>
    </source>
</evidence>
<feature type="transmembrane region" description="Helical" evidence="7">
    <location>
        <begin position="174"/>
        <end position="201"/>
    </location>
</feature>
<dbReference type="PANTHER" id="PTHR30151">
    <property type="entry name" value="ALKANE SULFONATE ABC TRANSPORTER-RELATED, MEMBRANE SUBUNIT"/>
    <property type="match status" value="1"/>
</dbReference>
<keyword evidence="2 7" id="KW-0813">Transport</keyword>
<sequence length="258" mass="29264">MTKAHSNSKWWFELGRYLIPVILVLLWEVTYWIVGEPAMASPWQSIADLFTNYREWLPDVGETLLALFVSFLIAAVFGSILGFFIGLNGFWTRTLSPLLIGLYSIPKVTLYPIFLLVFGLTIQGRIAFSVFHGIFPILLMCMQATQMIPNTYLKVAKVYQLNFFQKARMILIPAIMPQLVAGLRMGFSLCFLGLIIAEMFASSKGLGFKLMHYMSLNRTSSILALILIIVFIAFFCTFLFLLWQERVERKIGKSGAAS</sequence>
<evidence type="ECO:0000313" key="9">
    <source>
        <dbReference type="EMBL" id="OUM88760.1"/>
    </source>
</evidence>
<comment type="subcellular location">
    <subcellularLocation>
        <location evidence="1 7">Cell membrane</location>
        <topology evidence="1 7">Multi-pass membrane protein</topology>
    </subcellularLocation>
</comment>
<keyword evidence="5 7" id="KW-1133">Transmembrane helix</keyword>
<keyword evidence="4 7" id="KW-0812">Transmembrane</keyword>
<keyword evidence="6 7" id="KW-0472">Membrane</keyword>
<comment type="similarity">
    <text evidence="7">Belongs to the binding-protein-dependent transport system permease family.</text>
</comment>
<feature type="transmembrane region" description="Helical" evidence="7">
    <location>
        <begin position="14"/>
        <end position="34"/>
    </location>
</feature>
<evidence type="ECO:0000256" key="7">
    <source>
        <dbReference type="RuleBase" id="RU363032"/>
    </source>
</evidence>
<feature type="transmembrane region" description="Helical" evidence="7">
    <location>
        <begin position="64"/>
        <end position="87"/>
    </location>
</feature>
<dbReference type="GO" id="GO:0005886">
    <property type="term" value="C:plasma membrane"/>
    <property type="evidence" value="ECO:0007669"/>
    <property type="project" value="UniProtKB-SubCell"/>
</dbReference>
<dbReference type="InterPro" id="IPR000515">
    <property type="entry name" value="MetI-like"/>
</dbReference>
<dbReference type="EMBL" id="LZRT01000056">
    <property type="protein sequence ID" value="OUM88760.1"/>
    <property type="molecule type" value="Genomic_DNA"/>
</dbReference>
<dbReference type="InterPro" id="IPR035906">
    <property type="entry name" value="MetI-like_sf"/>
</dbReference>
<dbReference type="Proteomes" id="UP000196475">
    <property type="component" value="Unassembled WGS sequence"/>
</dbReference>
<evidence type="ECO:0000313" key="10">
    <source>
        <dbReference type="Proteomes" id="UP000196475"/>
    </source>
</evidence>
<accession>A0A1Y3PN57</accession>